<dbReference type="Proteomes" id="UP000807370">
    <property type="component" value="Unassembled WGS sequence"/>
</dbReference>
<dbReference type="InterPro" id="IPR018376">
    <property type="entry name" value="Enoyl-CoA_hyd/isom_CS"/>
</dbReference>
<dbReference type="InterPro" id="IPR001753">
    <property type="entry name" value="Enoyl-CoA_hydra/iso"/>
</dbReference>
<gene>
    <name evidence="4" type="ORF">HZZ13_00970</name>
</gene>
<organism evidence="4 5">
    <name type="scientific">Bradyrhizobium agreste</name>
    <dbReference type="NCBI Taxonomy" id="2751811"/>
    <lineage>
        <taxon>Bacteria</taxon>
        <taxon>Pseudomonadati</taxon>
        <taxon>Pseudomonadota</taxon>
        <taxon>Alphaproteobacteria</taxon>
        <taxon>Hyphomicrobiales</taxon>
        <taxon>Nitrobacteraceae</taxon>
        <taxon>Bradyrhizobium</taxon>
    </lineage>
</organism>
<dbReference type="InterPro" id="IPR029045">
    <property type="entry name" value="ClpP/crotonase-like_dom_sf"/>
</dbReference>
<dbReference type="Gene3D" id="1.10.12.10">
    <property type="entry name" value="Lyase 2-enoyl-coa Hydratase, Chain A, domain 2"/>
    <property type="match status" value="1"/>
</dbReference>
<dbReference type="EMBL" id="JACCHP010000001">
    <property type="protein sequence ID" value="MBH5396388.1"/>
    <property type="molecule type" value="Genomic_DNA"/>
</dbReference>
<evidence type="ECO:0000256" key="3">
    <source>
        <dbReference type="RuleBase" id="RU003707"/>
    </source>
</evidence>
<comment type="caution">
    <text evidence="4">The sequence shown here is derived from an EMBL/GenBank/DDBJ whole genome shotgun (WGS) entry which is preliminary data.</text>
</comment>
<evidence type="ECO:0000256" key="2">
    <source>
        <dbReference type="ARBA" id="ARBA00023239"/>
    </source>
</evidence>
<comment type="similarity">
    <text evidence="1 3">Belongs to the enoyl-CoA hydratase/isomerase family.</text>
</comment>
<dbReference type="PANTHER" id="PTHR11941">
    <property type="entry name" value="ENOYL-COA HYDRATASE-RELATED"/>
    <property type="match status" value="1"/>
</dbReference>
<evidence type="ECO:0000313" key="5">
    <source>
        <dbReference type="Proteomes" id="UP000807370"/>
    </source>
</evidence>
<sequence>MVLIFLQENRSMTKSSDLILATSVAPHVRLLTLNRTSKRNALSNELIVELGATLRRAALDEDVRCVVLCGSDAFFSAGADIKEMRERGFEAIDNSTRRSAWRDVANFPKPLIAAVEGICFGGGHELALLADIVIAGEGAVFGQPEINIGILPGDGATQRLTRVAGKSLAMLMILSGQSITARSAMQAGLVAEVVESGRAQTRALEIADLIAQKPPRSAELAKAAVLAAFQTTLDAGLEFERQAIRFAFSTADQKEGMNAFFEKRPPNYRGK</sequence>
<evidence type="ECO:0000256" key="1">
    <source>
        <dbReference type="ARBA" id="ARBA00005254"/>
    </source>
</evidence>
<evidence type="ECO:0000313" key="4">
    <source>
        <dbReference type="EMBL" id="MBH5396388.1"/>
    </source>
</evidence>
<name>A0ABS0PGR1_9BRAD</name>
<dbReference type="Pfam" id="PF00378">
    <property type="entry name" value="ECH_1"/>
    <property type="match status" value="1"/>
</dbReference>
<proteinExistence type="inferred from homology"/>
<dbReference type="CDD" id="cd06558">
    <property type="entry name" value="crotonase-like"/>
    <property type="match status" value="1"/>
</dbReference>
<dbReference type="SUPFAM" id="SSF52096">
    <property type="entry name" value="ClpP/crotonase"/>
    <property type="match status" value="1"/>
</dbReference>
<dbReference type="Gene3D" id="3.90.226.10">
    <property type="entry name" value="2-enoyl-CoA Hydratase, Chain A, domain 1"/>
    <property type="match status" value="1"/>
</dbReference>
<keyword evidence="2" id="KW-0456">Lyase</keyword>
<reference evidence="4 5" key="1">
    <citation type="submission" date="2020-07" db="EMBL/GenBank/DDBJ databases">
        <title>Bradyrhizobium diversity isolated from nodules of indigenous legumes of Western Australia.</title>
        <authorList>
            <person name="Klepa M.S."/>
        </authorList>
    </citation>
    <scope>NUCLEOTIDE SEQUENCE [LARGE SCALE GENOMIC DNA]</scope>
    <source>
        <strain evidence="4 5">CNPSo 4010</strain>
    </source>
</reference>
<keyword evidence="5" id="KW-1185">Reference proteome</keyword>
<accession>A0ABS0PGR1</accession>
<dbReference type="PROSITE" id="PS00166">
    <property type="entry name" value="ENOYL_COA_HYDRATASE"/>
    <property type="match status" value="1"/>
</dbReference>
<dbReference type="PANTHER" id="PTHR11941:SF54">
    <property type="entry name" value="ENOYL-COA HYDRATASE, MITOCHONDRIAL"/>
    <property type="match status" value="1"/>
</dbReference>
<dbReference type="InterPro" id="IPR014748">
    <property type="entry name" value="Enoyl-CoA_hydra_C"/>
</dbReference>
<protein>
    <submittedName>
        <fullName evidence="4">Enoyl-CoA hydratase/isomerase family protein</fullName>
    </submittedName>
</protein>